<evidence type="ECO:0000313" key="3">
    <source>
        <dbReference type="Proteomes" id="UP000243459"/>
    </source>
</evidence>
<reference evidence="3" key="1">
    <citation type="journal article" date="2017" name="Nat. Commun.">
        <title>The asparagus genome sheds light on the origin and evolution of a young Y chromosome.</title>
        <authorList>
            <person name="Harkess A."/>
            <person name="Zhou J."/>
            <person name="Xu C."/>
            <person name="Bowers J.E."/>
            <person name="Van der Hulst R."/>
            <person name="Ayyampalayam S."/>
            <person name="Mercati F."/>
            <person name="Riccardi P."/>
            <person name="McKain M.R."/>
            <person name="Kakrana A."/>
            <person name="Tang H."/>
            <person name="Ray J."/>
            <person name="Groenendijk J."/>
            <person name="Arikit S."/>
            <person name="Mathioni S.M."/>
            <person name="Nakano M."/>
            <person name="Shan H."/>
            <person name="Telgmann-Rauber A."/>
            <person name="Kanno A."/>
            <person name="Yue Z."/>
            <person name="Chen H."/>
            <person name="Li W."/>
            <person name="Chen Y."/>
            <person name="Xu X."/>
            <person name="Zhang Y."/>
            <person name="Luo S."/>
            <person name="Chen H."/>
            <person name="Gao J."/>
            <person name="Mao Z."/>
            <person name="Pires J.C."/>
            <person name="Luo M."/>
            <person name="Kudrna D."/>
            <person name="Wing R.A."/>
            <person name="Meyers B.C."/>
            <person name="Yi K."/>
            <person name="Kong H."/>
            <person name="Lavrijsen P."/>
            <person name="Sunseri F."/>
            <person name="Falavigna A."/>
            <person name="Ye Y."/>
            <person name="Leebens-Mack J.H."/>
            <person name="Chen G."/>
        </authorList>
    </citation>
    <scope>NUCLEOTIDE SEQUENCE [LARGE SCALE GENOMIC DNA]</scope>
    <source>
        <strain evidence="3">cv. DH0086</strain>
    </source>
</reference>
<accession>A0A5P1FNR9</accession>
<feature type="domain" description="Neprosin PEP catalytic" evidence="1">
    <location>
        <begin position="1"/>
        <end position="199"/>
    </location>
</feature>
<dbReference type="InterPro" id="IPR053168">
    <property type="entry name" value="Glutamic_endopeptidase"/>
</dbReference>
<dbReference type="Pfam" id="PF03080">
    <property type="entry name" value="Neprosin"/>
    <property type="match status" value="1"/>
</dbReference>
<gene>
    <name evidence="2" type="ORF">A4U43_C02F20600</name>
</gene>
<dbReference type="AlphaFoldDB" id="A0A5P1FNR9"/>
<dbReference type="PANTHER" id="PTHR31589">
    <property type="entry name" value="PROTEIN, PUTATIVE (DUF239)-RELATED-RELATED"/>
    <property type="match status" value="1"/>
</dbReference>
<protein>
    <recommendedName>
        <fullName evidence="1">Neprosin PEP catalytic domain-containing protein</fullName>
    </recommendedName>
</protein>
<dbReference type="PANTHER" id="PTHR31589:SF223">
    <property type="entry name" value="PROTEIN, PUTATIVE (DUF239)-RELATED"/>
    <property type="match status" value="1"/>
</dbReference>
<keyword evidence="3" id="KW-1185">Reference proteome</keyword>
<organism evidence="2 3">
    <name type="scientific">Asparagus officinalis</name>
    <name type="common">Garden asparagus</name>
    <dbReference type="NCBI Taxonomy" id="4686"/>
    <lineage>
        <taxon>Eukaryota</taxon>
        <taxon>Viridiplantae</taxon>
        <taxon>Streptophyta</taxon>
        <taxon>Embryophyta</taxon>
        <taxon>Tracheophyta</taxon>
        <taxon>Spermatophyta</taxon>
        <taxon>Magnoliopsida</taxon>
        <taxon>Liliopsida</taxon>
        <taxon>Asparagales</taxon>
        <taxon>Asparagaceae</taxon>
        <taxon>Asparagoideae</taxon>
        <taxon>Asparagus</taxon>
    </lineage>
</organism>
<evidence type="ECO:0000313" key="2">
    <source>
        <dbReference type="EMBL" id="ONK78609.1"/>
    </source>
</evidence>
<dbReference type="PROSITE" id="PS52045">
    <property type="entry name" value="NEPROSIN_PEP_CD"/>
    <property type="match status" value="1"/>
</dbReference>
<dbReference type="Proteomes" id="UP000243459">
    <property type="component" value="Chromosome 2"/>
</dbReference>
<name>A0A5P1FNR9_ASPOF</name>
<dbReference type="InterPro" id="IPR004314">
    <property type="entry name" value="Neprosin"/>
</dbReference>
<dbReference type="Gramene" id="ONK78609">
    <property type="protein sequence ID" value="ONK78609"/>
    <property type="gene ID" value="A4U43_C02F20600"/>
</dbReference>
<dbReference type="EMBL" id="CM007382">
    <property type="protein sequence ID" value="ONK78609.1"/>
    <property type="molecule type" value="Genomic_DNA"/>
</dbReference>
<proteinExistence type="predicted"/>
<sequence>MYGPIDALPHYIVFDRENGSLSNLESRKDFSNEALHLPIGEQHIRKLARGSQNIERSARDSLLSDFSLKKDPARIFDDNTTGDWVLHAGRGADKRVGHWPKSLFTNLAEAASFVQFVVQFGAFVSYHPVDRAPPMGSGHFPDDCDKRAAYLKDAFVFNPVDEADVPSPVVVQSKPDCYRVGGGYRSYARDYIGGPGGCSA</sequence>
<evidence type="ECO:0000259" key="1">
    <source>
        <dbReference type="PROSITE" id="PS52045"/>
    </source>
</evidence>